<evidence type="ECO:0000256" key="2">
    <source>
        <dbReference type="ARBA" id="ARBA00022801"/>
    </source>
</evidence>
<feature type="chain" id="PRO_5025450498" evidence="3">
    <location>
        <begin position="20"/>
        <end position="300"/>
    </location>
</feature>
<feature type="signal peptide" evidence="3">
    <location>
        <begin position="1"/>
        <end position="19"/>
    </location>
</feature>
<keyword evidence="7" id="KW-1185">Reference proteome</keyword>
<dbReference type="EMBL" id="MU006780">
    <property type="protein sequence ID" value="KAF2643139.1"/>
    <property type="molecule type" value="Genomic_DNA"/>
</dbReference>
<keyword evidence="2 6" id="KW-0378">Hydrolase</keyword>
<proteinExistence type="predicted"/>
<protein>
    <submittedName>
        <fullName evidence="6">Alpha/beta-hydrolase</fullName>
    </submittedName>
</protein>
<dbReference type="InterPro" id="IPR029058">
    <property type="entry name" value="AB_hydrolase_fold"/>
</dbReference>
<dbReference type="Pfam" id="PF03893">
    <property type="entry name" value="Lipase3_N"/>
    <property type="match status" value="1"/>
</dbReference>
<feature type="domain" description="Mono-/di-acylglycerol lipase N-terminal" evidence="5">
    <location>
        <begin position="11"/>
        <end position="74"/>
    </location>
</feature>
<dbReference type="SUPFAM" id="SSF53474">
    <property type="entry name" value="alpha/beta-Hydrolases"/>
    <property type="match status" value="1"/>
</dbReference>
<dbReference type="InterPro" id="IPR002921">
    <property type="entry name" value="Fungal_lipase-type"/>
</dbReference>
<dbReference type="CDD" id="cd00519">
    <property type="entry name" value="Lipase_3"/>
    <property type="match status" value="1"/>
</dbReference>
<evidence type="ECO:0000256" key="3">
    <source>
        <dbReference type="SAM" id="SignalP"/>
    </source>
</evidence>
<dbReference type="OrthoDB" id="426718at2759"/>
<evidence type="ECO:0000313" key="7">
    <source>
        <dbReference type="Proteomes" id="UP000799753"/>
    </source>
</evidence>
<dbReference type="InterPro" id="IPR051299">
    <property type="entry name" value="AB_hydrolase_lip/est"/>
</dbReference>
<sequence length="300" mass="33119">MVFISSLIYTFLLACSTFALPTVPIGKRSIDDKLFTNLQLMEQYASAAYCRNNQNSPGDKVSCNSGTCDLVQKANVTSVIEYASELATDVTGFVSLDATNKMIVITFRGTASIDNWITDLTFKTVDTNLCEGCTAHAGFWQSWQDSRKEVLASVERLSNANPTFKIVTTGHSLGGAIATIAAADLRNLKYNVDLYTYGAPRIADSTLSSYITKQGNNYRVTHYNDIVPQVPPMFMDFVHISPEYYIETHNFKSVDAGNIKVLEGEKNTNGNAGHMLPDVLAHLWYFNGISNCQLTSKQKI</sequence>
<evidence type="ECO:0000259" key="5">
    <source>
        <dbReference type="Pfam" id="PF03893"/>
    </source>
</evidence>
<dbReference type="Gene3D" id="3.40.50.1820">
    <property type="entry name" value="alpha/beta hydrolase"/>
    <property type="match status" value="1"/>
</dbReference>
<feature type="domain" description="Fungal lipase-type" evidence="4">
    <location>
        <begin position="104"/>
        <end position="233"/>
    </location>
</feature>
<accession>A0A6A6S5X9</accession>
<keyword evidence="1 3" id="KW-0732">Signal</keyword>
<dbReference type="PANTHER" id="PTHR46640:SF1">
    <property type="entry name" value="FUNGAL LIPASE-LIKE DOMAIN-CONTAINING PROTEIN-RELATED"/>
    <property type="match status" value="1"/>
</dbReference>
<reference evidence="6" key="1">
    <citation type="journal article" date="2020" name="Stud. Mycol.">
        <title>101 Dothideomycetes genomes: a test case for predicting lifestyles and emergence of pathogens.</title>
        <authorList>
            <person name="Haridas S."/>
            <person name="Albert R."/>
            <person name="Binder M."/>
            <person name="Bloem J."/>
            <person name="Labutti K."/>
            <person name="Salamov A."/>
            <person name="Andreopoulos B."/>
            <person name="Baker S."/>
            <person name="Barry K."/>
            <person name="Bills G."/>
            <person name="Bluhm B."/>
            <person name="Cannon C."/>
            <person name="Castanera R."/>
            <person name="Culley D."/>
            <person name="Daum C."/>
            <person name="Ezra D."/>
            <person name="Gonzalez J."/>
            <person name="Henrissat B."/>
            <person name="Kuo A."/>
            <person name="Liang C."/>
            <person name="Lipzen A."/>
            <person name="Lutzoni F."/>
            <person name="Magnuson J."/>
            <person name="Mondo S."/>
            <person name="Nolan M."/>
            <person name="Ohm R."/>
            <person name="Pangilinan J."/>
            <person name="Park H.-J."/>
            <person name="Ramirez L."/>
            <person name="Alfaro M."/>
            <person name="Sun H."/>
            <person name="Tritt A."/>
            <person name="Yoshinaga Y."/>
            <person name="Zwiers L.-H."/>
            <person name="Turgeon B."/>
            <person name="Goodwin S."/>
            <person name="Spatafora J."/>
            <person name="Crous P."/>
            <person name="Grigoriev I."/>
        </authorList>
    </citation>
    <scope>NUCLEOTIDE SEQUENCE</scope>
    <source>
        <strain evidence="6">CBS 473.64</strain>
    </source>
</reference>
<dbReference type="Pfam" id="PF01764">
    <property type="entry name" value="Lipase_3"/>
    <property type="match status" value="1"/>
</dbReference>
<evidence type="ECO:0000313" key="6">
    <source>
        <dbReference type="EMBL" id="KAF2643139.1"/>
    </source>
</evidence>
<dbReference type="GO" id="GO:0016787">
    <property type="term" value="F:hydrolase activity"/>
    <property type="evidence" value="ECO:0007669"/>
    <property type="project" value="UniProtKB-KW"/>
</dbReference>
<dbReference type="GO" id="GO:0016042">
    <property type="term" value="P:lipid catabolic process"/>
    <property type="evidence" value="ECO:0007669"/>
    <property type="project" value="InterPro"/>
</dbReference>
<evidence type="ECO:0000259" key="4">
    <source>
        <dbReference type="Pfam" id="PF01764"/>
    </source>
</evidence>
<gene>
    <name evidence="6" type="ORF">P280DRAFT_244842</name>
</gene>
<dbReference type="PANTHER" id="PTHR46640">
    <property type="entry name" value="TRIACYLGLYCEROL LIPASE, PUTATIVE (AFU_ORTHOLOGUE AFUA_6G06510)-RELATED"/>
    <property type="match status" value="1"/>
</dbReference>
<dbReference type="InterPro" id="IPR005592">
    <property type="entry name" value="Mono/diacylglycerol_lipase_N"/>
</dbReference>
<dbReference type="AlphaFoldDB" id="A0A6A6S5X9"/>
<dbReference type="Proteomes" id="UP000799753">
    <property type="component" value="Unassembled WGS sequence"/>
</dbReference>
<organism evidence="6 7">
    <name type="scientific">Massarina eburnea CBS 473.64</name>
    <dbReference type="NCBI Taxonomy" id="1395130"/>
    <lineage>
        <taxon>Eukaryota</taxon>
        <taxon>Fungi</taxon>
        <taxon>Dikarya</taxon>
        <taxon>Ascomycota</taxon>
        <taxon>Pezizomycotina</taxon>
        <taxon>Dothideomycetes</taxon>
        <taxon>Pleosporomycetidae</taxon>
        <taxon>Pleosporales</taxon>
        <taxon>Massarineae</taxon>
        <taxon>Massarinaceae</taxon>
        <taxon>Massarina</taxon>
    </lineage>
</organism>
<evidence type="ECO:0000256" key="1">
    <source>
        <dbReference type="ARBA" id="ARBA00022729"/>
    </source>
</evidence>
<name>A0A6A6S5X9_9PLEO</name>